<comment type="caution">
    <text evidence="3">The sequence shown here is derived from an EMBL/GenBank/DDBJ whole genome shotgun (WGS) entry which is preliminary data.</text>
</comment>
<dbReference type="GO" id="GO:0004557">
    <property type="term" value="F:alpha-galactosidase activity"/>
    <property type="evidence" value="ECO:0007669"/>
    <property type="project" value="InterPro"/>
</dbReference>
<dbReference type="Gene3D" id="2.70.98.60">
    <property type="entry name" value="alpha-galactosidase from lactobacil brevis"/>
    <property type="match status" value="1"/>
</dbReference>
<dbReference type="AlphaFoldDB" id="A0AAE3AKJ0"/>
<dbReference type="GO" id="GO:0016052">
    <property type="term" value="P:carbohydrate catabolic process"/>
    <property type="evidence" value="ECO:0007669"/>
    <property type="project" value="InterPro"/>
</dbReference>
<evidence type="ECO:0000256" key="2">
    <source>
        <dbReference type="ARBA" id="ARBA00023295"/>
    </source>
</evidence>
<dbReference type="InterPro" id="IPR013785">
    <property type="entry name" value="Aldolase_TIM"/>
</dbReference>
<evidence type="ECO:0000313" key="4">
    <source>
        <dbReference type="Proteomes" id="UP001199424"/>
    </source>
</evidence>
<dbReference type="CDD" id="cd14791">
    <property type="entry name" value="GH36"/>
    <property type="match status" value="1"/>
</dbReference>
<dbReference type="InterPro" id="IPR038417">
    <property type="entry name" value="Alpga-gal_N_sf"/>
</dbReference>
<dbReference type="InterPro" id="IPR050985">
    <property type="entry name" value="Alpha-glycosidase_related"/>
</dbReference>
<organism evidence="3 4">
    <name type="scientific">Hominenteromicrobium mulieris</name>
    <dbReference type="NCBI Taxonomy" id="2885357"/>
    <lineage>
        <taxon>Bacteria</taxon>
        <taxon>Bacillati</taxon>
        <taxon>Bacillota</taxon>
        <taxon>Clostridia</taxon>
        <taxon>Eubacteriales</taxon>
        <taxon>Oscillospiraceae</taxon>
        <taxon>Hominenteromicrobium</taxon>
    </lineage>
</organism>
<gene>
    <name evidence="3" type="ORF">LKD31_02860</name>
</gene>
<keyword evidence="1" id="KW-0378">Hydrolase</keyword>
<dbReference type="Pfam" id="PF02065">
    <property type="entry name" value="Melibiase"/>
    <property type="match status" value="1"/>
</dbReference>
<reference evidence="3" key="1">
    <citation type="submission" date="2021-10" db="EMBL/GenBank/DDBJ databases">
        <title>Anaerobic single-cell dispensing facilitates the cultivation of human gut bacteria.</title>
        <authorList>
            <person name="Afrizal A."/>
        </authorList>
    </citation>
    <scope>NUCLEOTIDE SEQUENCE</scope>
    <source>
        <strain evidence="3">CLA-AA-H250</strain>
    </source>
</reference>
<keyword evidence="2" id="KW-0326">Glycosidase</keyword>
<evidence type="ECO:0000313" key="3">
    <source>
        <dbReference type="EMBL" id="MCC2135954.1"/>
    </source>
</evidence>
<dbReference type="InterPro" id="IPR002252">
    <property type="entry name" value="Glyco_hydro_36"/>
</dbReference>
<dbReference type="PANTHER" id="PTHR43053:SF3">
    <property type="entry name" value="ALPHA-GALACTOSIDASE C-RELATED"/>
    <property type="match status" value="1"/>
</dbReference>
<accession>A0AAE3AKJ0</accession>
<dbReference type="RefSeq" id="WP_308448539.1">
    <property type="nucleotide sequence ID" value="NZ_JAJEQC010000002.1"/>
</dbReference>
<sequence length="712" mass="81638">MDLIQIDENGLHLVFEKTEDFGCKLLHFSALPFDERSLLHVHDRETGGLRLNTERYNLLEIMISGQNRPGERHGNKYISTSPGDRMKLVYFADKHNEFGRKLEIHMEDKICGIETISHMQFYNGVQAVRCWTDVKNVGTEPQGLEYVSSFALTGIEKEGMLSTDDKMRVWYPHNGWQREMQWESYTFPQLGLARCQPEEIQRSSKVIGATNIGNWSTKEYLPMGLLENTETGSNLFWQIEHNGSWHWEISDQMGNFYIQLSGPTETESHWWKNLQPGETFTTVPVCVGSTLGKFDDAMGELTKYRRMIRRKNADNEKLCVIFNDYMNCLWGNPTTAKELPLIDAAHKAGCEYFCVDAGWYADGFWWDNVGEWLPSKERFPNGLEEVMDYIRSKGMIPGVWLEIEVMGICCPKAARVHPDWFFTRHGKKVHDRSRWQLDFRNPEVVEHANEVVDRLVRDYHVGYIKMDYNIEPGIGTELNADSVGDGLLGHERAYLAWLDSVFARYPDLVIENCSSGGMRIDYAMLSRHSIQSTSDQEDYLRYASIAANAPSGLTPEQSAIWSYPMKGGGREEAVFNMCNALMQRIHQSGHLAEIPEEDFTLVKEALDYYKTIRGDIKRALPFWPLGTSHFADTWVSLGLKTAHKAYITVWRRGAPDGRCTLPVDFLRGNEHVNVRCAYPANHNTKCAWNPEKGTLTVDLPAPICARIFELEY</sequence>
<keyword evidence="4" id="KW-1185">Reference proteome</keyword>
<dbReference type="PANTHER" id="PTHR43053">
    <property type="entry name" value="GLYCOSIDASE FAMILY 31"/>
    <property type="match status" value="1"/>
</dbReference>
<dbReference type="EMBL" id="JAJEQC010000002">
    <property type="protein sequence ID" value="MCC2135954.1"/>
    <property type="molecule type" value="Genomic_DNA"/>
</dbReference>
<dbReference type="SUPFAM" id="SSF51445">
    <property type="entry name" value="(Trans)glycosidases"/>
    <property type="match status" value="1"/>
</dbReference>
<dbReference type="InterPro" id="IPR017853">
    <property type="entry name" value="GH"/>
</dbReference>
<dbReference type="Gene3D" id="3.20.20.70">
    <property type="entry name" value="Aldolase class I"/>
    <property type="match status" value="1"/>
</dbReference>
<protein>
    <submittedName>
        <fullName evidence="3">Alpha-galactosidase</fullName>
    </submittedName>
</protein>
<name>A0AAE3AKJ0_9FIRM</name>
<proteinExistence type="predicted"/>
<dbReference type="Proteomes" id="UP001199424">
    <property type="component" value="Unassembled WGS sequence"/>
</dbReference>
<evidence type="ECO:0000256" key="1">
    <source>
        <dbReference type="ARBA" id="ARBA00022801"/>
    </source>
</evidence>